<dbReference type="InterPro" id="IPR050789">
    <property type="entry name" value="Diverse_Enzym_Activities"/>
</dbReference>
<dbReference type="InterPro" id="IPR001466">
    <property type="entry name" value="Beta-lactam-related"/>
</dbReference>
<evidence type="ECO:0000313" key="3">
    <source>
        <dbReference type="Proteomes" id="UP000266677"/>
    </source>
</evidence>
<accession>A0A3A4KE38</accession>
<comment type="caution">
    <text evidence="2">The sequence shown here is derived from an EMBL/GenBank/DDBJ whole genome shotgun (WGS) entry which is preliminary data.</text>
</comment>
<dbReference type="PANTHER" id="PTHR43283">
    <property type="entry name" value="BETA-LACTAMASE-RELATED"/>
    <property type="match status" value="1"/>
</dbReference>
<keyword evidence="3" id="KW-1185">Reference proteome</keyword>
<dbReference type="Proteomes" id="UP000266677">
    <property type="component" value="Unassembled WGS sequence"/>
</dbReference>
<dbReference type="InterPro" id="IPR012338">
    <property type="entry name" value="Beta-lactam/transpept-like"/>
</dbReference>
<dbReference type="OrthoDB" id="9814204at2"/>
<dbReference type="AlphaFoldDB" id="A0A3A4KE38"/>
<protein>
    <submittedName>
        <fullName evidence="2">Class C beta-lactamase-related serine hydrolase</fullName>
    </submittedName>
</protein>
<dbReference type="EMBL" id="QZFU01000023">
    <property type="protein sequence ID" value="RJO73755.1"/>
    <property type="molecule type" value="Genomic_DNA"/>
</dbReference>
<name>A0A3A4KE38_9NOCA</name>
<sequence length="384" mass="41587">MTRTKPGINGIGLFTGIAQHENFGRMPSLADSVRMAPAPKPYEFPSAPMRLPDTYTYDDSRRPVANLLVETETAALLVLVDGVIVSEQYWLSGGVDVPWLSMSVAKSAVSMLVGMAVADGAIRDIGDPISDYVQVRPGSAYDGVSIKAVLQMSSGARWNEDYSDPDSDVRRLGAAMSGESTLDDMVANMVREHAPNTLCRYNSGDTQALGSLVVAATGRTLADYMSEKLCAPLGMSAPGYWLTDTDGREMAYGGLNLTARDYAKLGELARRCGDWHGTQLIPASWMRESVTPDAPHLQPGHPVVGNHALPTGYGYQWWIPDADRGDFCAIGVYNQFIYVDPVAAVTVVKLSANRAYGTSPTEAASREEETVAFLRSIGHHFRTR</sequence>
<dbReference type="RefSeq" id="WP_120042831.1">
    <property type="nucleotide sequence ID" value="NZ_QZFU01000023.1"/>
</dbReference>
<dbReference type="PANTHER" id="PTHR43283:SF14">
    <property type="entry name" value="BLL8153 PROTEIN"/>
    <property type="match status" value="1"/>
</dbReference>
<dbReference type="Pfam" id="PF00144">
    <property type="entry name" value="Beta-lactamase"/>
    <property type="match status" value="1"/>
</dbReference>
<feature type="domain" description="Beta-lactamase-related" evidence="1">
    <location>
        <begin position="71"/>
        <end position="362"/>
    </location>
</feature>
<dbReference type="Gene3D" id="3.40.710.10">
    <property type="entry name" value="DD-peptidase/beta-lactamase superfamily"/>
    <property type="match status" value="1"/>
</dbReference>
<organism evidence="2 3">
    <name type="scientific">Nocardia panacis</name>
    <dbReference type="NCBI Taxonomy" id="2340916"/>
    <lineage>
        <taxon>Bacteria</taxon>
        <taxon>Bacillati</taxon>
        <taxon>Actinomycetota</taxon>
        <taxon>Actinomycetes</taxon>
        <taxon>Mycobacteriales</taxon>
        <taxon>Nocardiaceae</taxon>
        <taxon>Nocardia</taxon>
    </lineage>
</organism>
<reference evidence="2 3" key="1">
    <citation type="submission" date="2018-09" db="EMBL/GenBank/DDBJ databases">
        <title>YIM PH21274 draft genome.</title>
        <authorList>
            <person name="Miao C."/>
        </authorList>
    </citation>
    <scope>NUCLEOTIDE SEQUENCE [LARGE SCALE GENOMIC DNA]</scope>
    <source>
        <strain evidence="2 3">YIM PH 21724</strain>
    </source>
</reference>
<dbReference type="GO" id="GO:0016787">
    <property type="term" value="F:hydrolase activity"/>
    <property type="evidence" value="ECO:0007669"/>
    <property type="project" value="UniProtKB-KW"/>
</dbReference>
<dbReference type="SUPFAM" id="SSF56601">
    <property type="entry name" value="beta-lactamase/transpeptidase-like"/>
    <property type="match status" value="1"/>
</dbReference>
<evidence type="ECO:0000313" key="2">
    <source>
        <dbReference type="EMBL" id="RJO73755.1"/>
    </source>
</evidence>
<keyword evidence="2" id="KW-0378">Hydrolase</keyword>
<evidence type="ECO:0000259" key="1">
    <source>
        <dbReference type="Pfam" id="PF00144"/>
    </source>
</evidence>
<gene>
    <name evidence="2" type="ORF">D5S18_21580</name>
</gene>
<proteinExistence type="predicted"/>